<name>A0A4Y2AAG3_ARAVE</name>
<keyword evidence="2" id="KW-1185">Reference proteome</keyword>
<organism evidence="1 2">
    <name type="scientific">Araneus ventricosus</name>
    <name type="common">Orbweaver spider</name>
    <name type="synonym">Epeira ventricosa</name>
    <dbReference type="NCBI Taxonomy" id="182803"/>
    <lineage>
        <taxon>Eukaryota</taxon>
        <taxon>Metazoa</taxon>
        <taxon>Ecdysozoa</taxon>
        <taxon>Arthropoda</taxon>
        <taxon>Chelicerata</taxon>
        <taxon>Arachnida</taxon>
        <taxon>Araneae</taxon>
        <taxon>Araneomorphae</taxon>
        <taxon>Entelegynae</taxon>
        <taxon>Araneoidea</taxon>
        <taxon>Araneidae</taxon>
        <taxon>Araneus</taxon>
    </lineage>
</organism>
<gene>
    <name evidence="1" type="ORF">AVEN_53378_1</name>
</gene>
<comment type="caution">
    <text evidence="1">The sequence shown here is derived from an EMBL/GenBank/DDBJ whole genome shotgun (WGS) entry which is preliminary data.</text>
</comment>
<dbReference type="Proteomes" id="UP000499080">
    <property type="component" value="Unassembled WGS sequence"/>
</dbReference>
<evidence type="ECO:0000313" key="2">
    <source>
        <dbReference type="Proteomes" id="UP000499080"/>
    </source>
</evidence>
<protein>
    <submittedName>
        <fullName evidence="1">Uncharacterized protein</fullName>
    </submittedName>
</protein>
<dbReference type="AlphaFoldDB" id="A0A4Y2AAG3"/>
<sequence>MPTGYFGNELGKLAGNLHNKFITNLSHGDFEVCVNLLQSCYEFVVLSCGTCCKLADLHRKTAATLLQIKIAIWEWLKSINRADFVPSATAVVCIKNFSSQFIIKEDRVVRDDGSELVVPRKIPKLADDAYPSIFANQPFHLSHEPSGS</sequence>
<dbReference type="OrthoDB" id="6434653at2759"/>
<proteinExistence type="predicted"/>
<evidence type="ECO:0000313" key="1">
    <source>
        <dbReference type="EMBL" id="GBL76680.1"/>
    </source>
</evidence>
<reference evidence="1 2" key="1">
    <citation type="journal article" date="2019" name="Sci. Rep.">
        <title>Orb-weaving spider Araneus ventricosus genome elucidates the spidroin gene catalogue.</title>
        <authorList>
            <person name="Kono N."/>
            <person name="Nakamura H."/>
            <person name="Ohtoshi R."/>
            <person name="Moran D.A.P."/>
            <person name="Shinohara A."/>
            <person name="Yoshida Y."/>
            <person name="Fujiwara M."/>
            <person name="Mori M."/>
            <person name="Tomita M."/>
            <person name="Arakawa K."/>
        </authorList>
    </citation>
    <scope>NUCLEOTIDE SEQUENCE [LARGE SCALE GENOMIC DNA]</scope>
</reference>
<dbReference type="EMBL" id="BGPR01000010">
    <property type="protein sequence ID" value="GBL76680.1"/>
    <property type="molecule type" value="Genomic_DNA"/>
</dbReference>
<accession>A0A4Y2AAG3</accession>